<dbReference type="EMBL" id="JBBJCI010000366">
    <property type="protein sequence ID" value="KAK7232728.1"/>
    <property type="molecule type" value="Genomic_DNA"/>
</dbReference>
<name>A0ABR1FKV1_AURAN</name>
<evidence type="ECO:0000313" key="2">
    <source>
        <dbReference type="EMBL" id="KAK7232728.1"/>
    </source>
</evidence>
<gene>
    <name evidence="2" type="ORF">SO694_00037026</name>
</gene>
<protein>
    <submittedName>
        <fullName evidence="2">Uncharacterized protein</fullName>
    </submittedName>
</protein>
<evidence type="ECO:0000313" key="3">
    <source>
        <dbReference type="Proteomes" id="UP001363151"/>
    </source>
</evidence>
<reference evidence="2 3" key="1">
    <citation type="submission" date="2024-03" db="EMBL/GenBank/DDBJ databases">
        <title>Aureococcus anophagefferens CCMP1851 and Kratosvirus quantuckense: Draft genome of a second virus-susceptible host strain in the model system.</title>
        <authorList>
            <person name="Chase E."/>
            <person name="Truchon A.R."/>
            <person name="Schepens W."/>
            <person name="Wilhelm S.W."/>
        </authorList>
    </citation>
    <scope>NUCLEOTIDE SEQUENCE [LARGE SCALE GENOMIC DNA]</scope>
    <source>
        <strain evidence="2 3">CCMP1851</strain>
    </source>
</reference>
<sequence>MKIPIMPKNTAKLKMPHHNPKQELFDLKKSWKDLPLSAVESEYNYVHHTRRMHAVMAARKGKGSVVDNRTPRTLRNPPPFATEKRPQSAPRSRKKAGAESPAKARPATRDGRATIDGLDEDDGEEVSETCKQILRNAYTLDDEQKEIYDKFTHMLADFDLYMMVNILEDALKDAAGNTGLEHYG</sequence>
<comment type="caution">
    <text evidence="2">The sequence shown here is derived from an EMBL/GenBank/DDBJ whole genome shotgun (WGS) entry which is preliminary data.</text>
</comment>
<feature type="compositionally biased region" description="Acidic residues" evidence="1">
    <location>
        <begin position="117"/>
        <end position="126"/>
    </location>
</feature>
<accession>A0ABR1FKV1</accession>
<feature type="region of interest" description="Disordered" evidence="1">
    <location>
        <begin position="57"/>
        <end position="126"/>
    </location>
</feature>
<evidence type="ECO:0000256" key="1">
    <source>
        <dbReference type="SAM" id="MobiDB-lite"/>
    </source>
</evidence>
<proteinExistence type="predicted"/>
<organism evidence="2 3">
    <name type="scientific">Aureococcus anophagefferens</name>
    <name type="common">Harmful bloom alga</name>
    <dbReference type="NCBI Taxonomy" id="44056"/>
    <lineage>
        <taxon>Eukaryota</taxon>
        <taxon>Sar</taxon>
        <taxon>Stramenopiles</taxon>
        <taxon>Ochrophyta</taxon>
        <taxon>Pelagophyceae</taxon>
        <taxon>Pelagomonadales</taxon>
        <taxon>Pelagomonadaceae</taxon>
        <taxon>Aureococcus</taxon>
    </lineage>
</organism>
<keyword evidence="3" id="KW-1185">Reference proteome</keyword>
<dbReference type="Proteomes" id="UP001363151">
    <property type="component" value="Unassembled WGS sequence"/>
</dbReference>